<dbReference type="SUPFAM" id="SSF54909">
    <property type="entry name" value="Dimeric alpha+beta barrel"/>
    <property type="match status" value="1"/>
</dbReference>
<protein>
    <submittedName>
        <fullName evidence="2">Antibiotic biosynthesis monooxygenase</fullName>
    </submittedName>
</protein>
<evidence type="ECO:0000313" key="3">
    <source>
        <dbReference type="Proteomes" id="UP001227126"/>
    </source>
</evidence>
<organism evidence="2 3">
    <name type="scientific">Sedimentitalea xiamensis</name>
    <dbReference type="NCBI Taxonomy" id="3050037"/>
    <lineage>
        <taxon>Bacteria</taxon>
        <taxon>Pseudomonadati</taxon>
        <taxon>Pseudomonadota</taxon>
        <taxon>Alphaproteobacteria</taxon>
        <taxon>Rhodobacterales</taxon>
        <taxon>Paracoccaceae</taxon>
        <taxon>Sedimentitalea</taxon>
    </lineage>
</organism>
<dbReference type="RefSeq" id="WP_284484769.1">
    <property type="nucleotide sequence ID" value="NZ_JASNJE010000006.1"/>
</dbReference>
<evidence type="ECO:0000259" key="1">
    <source>
        <dbReference type="PROSITE" id="PS51725"/>
    </source>
</evidence>
<keyword evidence="2" id="KW-0560">Oxidoreductase</keyword>
<keyword evidence="2" id="KW-0503">Monooxygenase</keyword>
<dbReference type="GO" id="GO:0004497">
    <property type="term" value="F:monooxygenase activity"/>
    <property type="evidence" value="ECO:0007669"/>
    <property type="project" value="UniProtKB-KW"/>
</dbReference>
<keyword evidence="3" id="KW-1185">Reference proteome</keyword>
<feature type="domain" description="ABM" evidence="1">
    <location>
        <begin position="18"/>
        <end position="108"/>
    </location>
</feature>
<gene>
    <name evidence="2" type="ORF">QO034_06875</name>
</gene>
<proteinExistence type="predicted"/>
<accession>A0ABT7FCI4</accession>
<dbReference type="Proteomes" id="UP001227126">
    <property type="component" value="Unassembled WGS sequence"/>
</dbReference>
<evidence type="ECO:0000313" key="2">
    <source>
        <dbReference type="EMBL" id="MDK3072827.1"/>
    </source>
</evidence>
<dbReference type="EMBL" id="JASNJE010000006">
    <property type="protein sequence ID" value="MDK3072827.1"/>
    <property type="molecule type" value="Genomic_DNA"/>
</dbReference>
<dbReference type="Gene3D" id="3.30.70.100">
    <property type="match status" value="1"/>
</dbReference>
<dbReference type="InterPro" id="IPR007138">
    <property type="entry name" value="ABM_dom"/>
</dbReference>
<comment type="caution">
    <text evidence="2">The sequence shown here is derived from an EMBL/GenBank/DDBJ whole genome shotgun (WGS) entry which is preliminary data.</text>
</comment>
<sequence length="108" mass="11691">MGVTRTGADSDPDPGPQIVLTGTITVPPERCAAIRAALPEHIAKSRAEPGCLYFNVTERADAPGVFEVSERFATRRDFAAHQERAAQSTWAEISAGIPRNYGIREDIP</sequence>
<dbReference type="InterPro" id="IPR011008">
    <property type="entry name" value="Dimeric_a/b-barrel"/>
</dbReference>
<dbReference type="PROSITE" id="PS51725">
    <property type="entry name" value="ABM"/>
    <property type="match status" value="1"/>
</dbReference>
<reference evidence="2 3" key="1">
    <citation type="submission" date="2023-05" db="EMBL/GenBank/DDBJ databases">
        <title>Sedimentitalea sp. nov. JM2-8.</title>
        <authorList>
            <person name="Huang J."/>
        </authorList>
    </citation>
    <scope>NUCLEOTIDE SEQUENCE [LARGE SCALE GENOMIC DNA]</scope>
    <source>
        <strain evidence="2 3">JM2-8</strain>
    </source>
</reference>
<dbReference type="Pfam" id="PF03992">
    <property type="entry name" value="ABM"/>
    <property type="match status" value="1"/>
</dbReference>
<name>A0ABT7FCI4_9RHOB</name>